<evidence type="ECO:0000313" key="2">
    <source>
        <dbReference type="EMBL" id="QRD99899.1"/>
    </source>
</evidence>
<organism evidence="2">
    <name type="scientific">Xanthi chryso-like virus</name>
    <dbReference type="NCBI Taxonomy" id="2805777"/>
    <lineage>
        <taxon>Viruses</taxon>
        <taxon>Riboviria</taxon>
        <taxon>Orthornavirae</taxon>
        <taxon>Duplornaviricota</taxon>
        <taxon>Chrymotiviricetes</taxon>
        <taxon>Ghabrivirales</taxon>
        <taxon>Alphatotivirineae</taxon>
        <taxon>Chrysoviridae</taxon>
    </lineage>
</organism>
<name>A0A889IP00_9VIRU</name>
<proteinExistence type="predicted"/>
<accession>A0A889IP00</accession>
<dbReference type="EMBL" id="MW520406">
    <property type="protein sequence ID" value="QRD99899.1"/>
    <property type="molecule type" value="Genomic_RNA"/>
</dbReference>
<keyword evidence="2" id="KW-0645">Protease</keyword>
<feature type="region of interest" description="Disordered" evidence="1">
    <location>
        <begin position="667"/>
        <end position="700"/>
    </location>
</feature>
<dbReference type="GO" id="GO:0008233">
    <property type="term" value="F:peptidase activity"/>
    <property type="evidence" value="ECO:0007669"/>
    <property type="project" value="UniProtKB-KW"/>
</dbReference>
<feature type="compositionally biased region" description="Acidic residues" evidence="1">
    <location>
        <begin position="671"/>
        <end position="682"/>
    </location>
</feature>
<feature type="compositionally biased region" description="Polar residues" evidence="1">
    <location>
        <begin position="683"/>
        <end position="693"/>
    </location>
</feature>
<reference evidence="2" key="1">
    <citation type="submission" date="2021-01" db="EMBL/GenBank/DDBJ databases">
        <authorList>
            <person name="Konstantinidis K."/>
            <person name="Dovrolis N."/>
            <person name="Kouvela A."/>
            <person name="Kassela K."/>
            <person name="Rosa Freitas M.G."/>
            <person name="Nearchou A."/>
            <person name="de Courcy Williams M."/>
            <person name="Veletza S."/>
            <person name="Mavromara P."/>
            <person name="Karakasiliotis I."/>
        </authorList>
    </citation>
    <scope>NUCLEOTIDE SEQUENCE</scope>
    <source>
        <strain evidence="2">CB4</strain>
    </source>
</reference>
<evidence type="ECO:0000256" key="1">
    <source>
        <dbReference type="SAM" id="MobiDB-lite"/>
    </source>
</evidence>
<protein>
    <submittedName>
        <fullName evidence="2">P4 putative protease</fullName>
    </submittedName>
</protein>
<keyword evidence="2" id="KW-0378">Hydrolase</keyword>
<sequence>MEMRRYFLENRYSRMADIIGEGRPKSAAPRFEGMKLEDVSPSMLVETRPVKHHVIGKVEKDKLLDLQKKTLLSIGANKDVLSPKAGEVYQAVREIGVAYSSARSLVSIGQITNDPGQQMVCRKTDYYESVHHLGAHFFSAKPAKLRGADPFVFSIEYCIFGGLSDGVCDGLGSGQYAVEAKLEILAPVGGGTPRQSTKWVDWNDNPTRYFNMKCQDVISDSSLKVEDLMTALALPRENITIRNDEMAELKAYLKLNPTACLASRFMVLYLVIMRLWHANKRSFKLDSSTLKINGVPFSAQGLNTCLHAPPGSTVINVVNMTAKEQVIMARSAMGYANGDIPIDNFDLNMGGFDVQPEVDKNGIIFLLGAEQTVKCAEEITLDDIYETMVKYAMKMQACSEMEMGFNLAGNLMFADGLPSFSVPRPQGYVDIVASALSNVNNSGFVPPYAIDELNMLGFFVLSRQQLLMIHDVLMYAEGPKGNNAVPILRMPAESRQLIYHKYKETRFSDAFGLTSLIDPLLVQDAEQVEKVRSVAFPTIAWSSINHDHLVKNTLSEFFWRGQWVDLPDWRNLDEQSQKKVLSTYYANGLLNEPRTIGARVREVTGVSPHSRQMRVPSGPVCTLLVSVECVPRCKRGSQQKFNKVPFSKAKIVDEDEPIDTFFTETPIVVETGEEPEDTEDGQSEASGTSSESNPAAEPGEALLSSSKAIIESTTARVNDAKLRVVSKQGGDALMESIISGVGRYLNKKYCSEDSLMPRLRHLMYSWIDDGVGVRCPLRTLLGMGGMRSKDAKHWPMVVDIIYPYLMQLDEKRVLSMHDGMRMVAHINAIRKYGSSRTHFNMTALPSYRRESPLYTCWLAWLKYMGITVSYKGVKMPIHGSFRDKELDPLLDMLMDMTVWLKFPHSTKLVQTWEWEPKQASIEKTVDKAFLNKMKNMMEKKCHVCVC</sequence>
<dbReference type="GO" id="GO:0006508">
    <property type="term" value="P:proteolysis"/>
    <property type="evidence" value="ECO:0007669"/>
    <property type="project" value="UniProtKB-KW"/>
</dbReference>